<dbReference type="eggNOG" id="ENOG50344Q5">
    <property type="taxonomic scope" value="Bacteria"/>
</dbReference>
<dbReference type="HOGENOM" id="CLU_1064547_0_0_9"/>
<evidence type="ECO:0000313" key="3">
    <source>
        <dbReference type="Proteomes" id="UP000019591"/>
    </source>
</evidence>
<protein>
    <recommendedName>
        <fullName evidence="4">Type 4 fimbrial biogenesis protein PilX N-terminal domain-containing protein</fullName>
    </recommendedName>
</protein>
<organism evidence="2 3">
    <name type="scientific">Peptoclostridium acidaminophilum DSM 3953</name>
    <dbReference type="NCBI Taxonomy" id="1286171"/>
    <lineage>
        <taxon>Bacteria</taxon>
        <taxon>Bacillati</taxon>
        <taxon>Bacillota</taxon>
        <taxon>Clostridia</taxon>
        <taxon>Peptostreptococcales</taxon>
        <taxon>Peptoclostridiaceae</taxon>
        <taxon>Peptoclostridium</taxon>
    </lineage>
</organism>
<gene>
    <name evidence="2" type="ORF">EAL2_c15050</name>
</gene>
<dbReference type="KEGG" id="eac:EAL2_c15050"/>
<keyword evidence="1" id="KW-0812">Transmembrane</keyword>
<dbReference type="PATRIC" id="fig|1286171.3.peg.1456"/>
<sequence>MRDEKGSALIMGIISMLILWTLGMTLVLITARNASARELAASHKRSFYIADGGLSLAKEVLLINVEAAFADCLDKLDAYMDEELEDFLLIELEKELSGKDSQYMELEYCEDGNVTARLSRENVDSHLNEIFKKVYWYYILTEKRLEVVRQIEDVDFEDVLINVKNDYIKFDLVDAFVMEVAASKSIGATRCVIECRLGIKIPDSGFGHIEYELYTKHLGKSIELGEGVYRELYLEVPKSVDARGVLDLESLVSMSGWVRRR</sequence>
<keyword evidence="1" id="KW-0472">Membrane</keyword>
<evidence type="ECO:0008006" key="4">
    <source>
        <dbReference type="Google" id="ProtNLM"/>
    </source>
</evidence>
<proteinExistence type="predicted"/>
<name>W8T7E0_PEPAC</name>
<evidence type="ECO:0000313" key="2">
    <source>
        <dbReference type="EMBL" id="AHM56800.1"/>
    </source>
</evidence>
<feature type="transmembrane region" description="Helical" evidence="1">
    <location>
        <begin position="6"/>
        <end position="29"/>
    </location>
</feature>
<keyword evidence="1" id="KW-1133">Transmembrane helix</keyword>
<dbReference type="RefSeq" id="WP_025435783.1">
    <property type="nucleotide sequence ID" value="NZ_CP007452.1"/>
</dbReference>
<dbReference type="Proteomes" id="UP000019591">
    <property type="component" value="Chromosome"/>
</dbReference>
<dbReference type="STRING" id="1286171.EAL2_c15050"/>
<dbReference type="EMBL" id="CP007452">
    <property type="protein sequence ID" value="AHM56800.1"/>
    <property type="molecule type" value="Genomic_DNA"/>
</dbReference>
<dbReference type="AlphaFoldDB" id="W8T7E0"/>
<accession>W8T7E0</accession>
<reference evidence="2 3" key="1">
    <citation type="journal article" date="2014" name="Genome Announc.">
        <title>Complete Genome Sequence of Amino Acid-Utilizing Eubacterium acidaminophilum al-2 (DSM 3953).</title>
        <authorList>
            <person name="Poehlein A."/>
            <person name="Andreesen J.R."/>
            <person name="Daniel R."/>
        </authorList>
    </citation>
    <scope>NUCLEOTIDE SEQUENCE [LARGE SCALE GENOMIC DNA]</scope>
    <source>
        <strain evidence="2 3">DSM 3953</strain>
    </source>
</reference>
<evidence type="ECO:0000256" key="1">
    <source>
        <dbReference type="SAM" id="Phobius"/>
    </source>
</evidence>
<keyword evidence="3" id="KW-1185">Reference proteome</keyword>